<dbReference type="AlphaFoldDB" id="A0A2T6ABW0"/>
<protein>
    <submittedName>
        <fullName evidence="1">Uncharacterized protein</fullName>
    </submittedName>
</protein>
<sequence>MMDTSGSVMRGWRVCGGAYDQQVADVGFTILLTDPSRVLPPADLRGGT</sequence>
<dbReference type="Proteomes" id="UP000244224">
    <property type="component" value="Unassembled WGS sequence"/>
</dbReference>
<dbReference type="EMBL" id="QBKP01000030">
    <property type="protein sequence ID" value="PTX41303.1"/>
    <property type="molecule type" value="Genomic_DNA"/>
</dbReference>
<evidence type="ECO:0000313" key="1">
    <source>
        <dbReference type="EMBL" id="PTX41303.1"/>
    </source>
</evidence>
<evidence type="ECO:0000313" key="2">
    <source>
        <dbReference type="Proteomes" id="UP000244224"/>
    </source>
</evidence>
<organism evidence="1 2">
    <name type="scientific">Gemmobacter caeni</name>
    <dbReference type="NCBI Taxonomy" id="589035"/>
    <lineage>
        <taxon>Bacteria</taxon>
        <taxon>Pseudomonadati</taxon>
        <taxon>Pseudomonadota</taxon>
        <taxon>Alphaproteobacteria</taxon>
        <taxon>Rhodobacterales</taxon>
        <taxon>Paracoccaceae</taxon>
        <taxon>Gemmobacter</taxon>
    </lineage>
</organism>
<proteinExistence type="predicted"/>
<gene>
    <name evidence="1" type="ORF">C8N34_1301</name>
</gene>
<reference evidence="1 2" key="1">
    <citation type="submission" date="2018-04" db="EMBL/GenBank/DDBJ databases">
        <title>Genomic Encyclopedia of Archaeal and Bacterial Type Strains, Phase II (KMG-II): from individual species to whole genera.</title>
        <authorList>
            <person name="Goeker M."/>
        </authorList>
    </citation>
    <scope>NUCLEOTIDE SEQUENCE [LARGE SCALE GENOMIC DNA]</scope>
    <source>
        <strain evidence="1 2">DSM 21823</strain>
    </source>
</reference>
<name>A0A2T6ABW0_9RHOB</name>
<accession>A0A2T6ABW0</accession>
<comment type="caution">
    <text evidence="1">The sequence shown here is derived from an EMBL/GenBank/DDBJ whole genome shotgun (WGS) entry which is preliminary data.</text>
</comment>
<keyword evidence="2" id="KW-1185">Reference proteome</keyword>